<dbReference type="PROSITE" id="PS51257">
    <property type="entry name" value="PROKAR_LIPOPROTEIN"/>
    <property type="match status" value="1"/>
</dbReference>
<comment type="caution">
    <text evidence="1">The sequence shown here is derived from an EMBL/GenBank/DDBJ whole genome shotgun (WGS) entry which is preliminary data.</text>
</comment>
<keyword evidence="2" id="KW-1185">Reference proteome</keyword>
<organism evidence="1 2">
    <name type="scientific">Streptomyces thermogriseus</name>
    <dbReference type="NCBI Taxonomy" id="75292"/>
    <lineage>
        <taxon>Bacteria</taxon>
        <taxon>Bacillati</taxon>
        <taxon>Actinomycetota</taxon>
        <taxon>Actinomycetes</taxon>
        <taxon>Kitasatosporales</taxon>
        <taxon>Streptomycetaceae</taxon>
        <taxon>Streptomyces</taxon>
    </lineage>
</organism>
<evidence type="ECO:0000313" key="2">
    <source>
        <dbReference type="Proteomes" id="UP001501072"/>
    </source>
</evidence>
<evidence type="ECO:0000313" key="1">
    <source>
        <dbReference type="EMBL" id="GAA1017351.1"/>
    </source>
</evidence>
<name>A0ABP4DQS9_9ACTN</name>
<protein>
    <recommendedName>
        <fullName evidence="3">Lipoprotein</fullName>
    </recommendedName>
</protein>
<accession>A0ABP4DQS9</accession>
<dbReference type="Proteomes" id="UP001501072">
    <property type="component" value="Unassembled WGS sequence"/>
</dbReference>
<proteinExistence type="predicted"/>
<sequence>MIRGRSTAVLAVSIVLALSSCSGEKKNYAVPDELCGAQVKPELTEALLPGGDKIKVLNEKSNSSPPYHYCMVYVDGKAELSVEGVWHPTGTTAKQAAEDSLVFNTRPIKGGRFEVVEGTMVTVVDCKNPEYDAGRFSFELEVTNPDGDISEKMQRFLAAFSESYRKTLPCQN</sequence>
<dbReference type="RefSeq" id="WP_143631584.1">
    <property type="nucleotide sequence ID" value="NZ_BAAAHU010000114.1"/>
</dbReference>
<gene>
    <name evidence="1" type="ORF">GCM10009564_54920</name>
</gene>
<evidence type="ECO:0008006" key="3">
    <source>
        <dbReference type="Google" id="ProtNLM"/>
    </source>
</evidence>
<reference evidence="2" key="1">
    <citation type="journal article" date="2019" name="Int. J. Syst. Evol. Microbiol.">
        <title>The Global Catalogue of Microorganisms (GCM) 10K type strain sequencing project: providing services to taxonomists for standard genome sequencing and annotation.</title>
        <authorList>
            <consortium name="The Broad Institute Genomics Platform"/>
            <consortium name="The Broad Institute Genome Sequencing Center for Infectious Disease"/>
            <person name="Wu L."/>
            <person name="Ma J."/>
        </authorList>
    </citation>
    <scope>NUCLEOTIDE SEQUENCE [LARGE SCALE GENOMIC DNA]</scope>
    <source>
        <strain evidence="2">JCM 11269</strain>
    </source>
</reference>
<dbReference type="EMBL" id="BAAAHU010000114">
    <property type="protein sequence ID" value="GAA1017351.1"/>
    <property type="molecule type" value="Genomic_DNA"/>
</dbReference>